<dbReference type="SMART" id="SM00771">
    <property type="entry name" value="ZipA_C"/>
    <property type="match status" value="1"/>
</dbReference>
<keyword evidence="1 8" id="KW-1003">Cell membrane</keyword>
<sequence length="352" mass="38617">MEDNFRNALIIISAIVIAAIFIHGLWTIRKNRNPYKLKTNDTKVEPMSRDFDGKGFDQDGVGEARVVSGSALTGEIEHPPADEEIPNQPAPAPTYNDEPLPVDIAEQPMAADNPVPTTSESEIADELALESEPSVYQTPVTQAKPTAAVSTSAKTTSDASLKKNQIELNFDDSIDTSASGERKEPTFGSQPSDELETSDQTPTLEQPEIETEVIVLSVVMPQGQLMSGAALLPSLLTLGMKYGDMNIFHRHEDNAGNGKVTFSLANMMNPGTFDLDNMENFTTQGVSMFMTLPNAGDPFEVFEQMLAAAKQLAQEFNAQILDDKRSAMTKQTEQHYTSKIREFDRKQRIAQS</sequence>
<dbReference type="Gene3D" id="3.30.1400.10">
    <property type="entry name" value="ZipA, C-terminal FtsZ-binding domain"/>
    <property type="match status" value="1"/>
</dbReference>
<keyword evidence="4 8" id="KW-0812">Transmembrane</keyword>
<evidence type="ECO:0000313" key="13">
    <source>
        <dbReference type="Proteomes" id="UP000256478"/>
    </source>
</evidence>
<feature type="region of interest" description="Disordered" evidence="10">
    <location>
        <begin position="76"/>
        <end position="100"/>
    </location>
</feature>
<comment type="similarity">
    <text evidence="8 9">Belongs to the ZipA family.</text>
</comment>
<comment type="function">
    <text evidence="8 9">Essential cell division protein that stabilizes the FtsZ protofilaments by cross-linking them and that serves as a cytoplasmic membrane anchor for the Z ring. Also required for the recruitment to the septal ring of downstream cell division proteins.</text>
</comment>
<dbReference type="NCBIfam" id="TIGR02205">
    <property type="entry name" value="septum_zipA"/>
    <property type="match status" value="1"/>
</dbReference>
<keyword evidence="2 8" id="KW-0997">Cell inner membrane</keyword>
<evidence type="ECO:0000256" key="5">
    <source>
        <dbReference type="ARBA" id="ARBA00022989"/>
    </source>
</evidence>
<evidence type="ECO:0000256" key="2">
    <source>
        <dbReference type="ARBA" id="ARBA00022519"/>
    </source>
</evidence>
<evidence type="ECO:0000256" key="10">
    <source>
        <dbReference type="SAM" id="MobiDB-lite"/>
    </source>
</evidence>
<evidence type="ECO:0000256" key="6">
    <source>
        <dbReference type="ARBA" id="ARBA00023136"/>
    </source>
</evidence>
<dbReference type="GO" id="GO:0000917">
    <property type="term" value="P:division septum assembly"/>
    <property type="evidence" value="ECO:0007669"/>
    <property type="project" value="TreeGrafter"/>
</dbReference>
<dbReference type="EMBL" id="QUOU01000001">
    <property type="protein sequence ID" value="REL28839.1"/>
    <property type="molecule type" value="Genomic_DNA"/>
</dbReference>
<keyword evidence="7 8" id="KW-0131">Cell cycle</keyword>
<evidence type="ECO:0000256" key="3">
    <source>
        <dbReference type="ARBA" id="ARBA00022618"/>
    </source>
</evidence>
<dbReference type="OrthoDB" id="7054914at2"/>
<comment type="subunit">
    <text evidence="8">Interacts with FtsZ via their C-terminal domains.</text>
</comment>
<dbReference type="PANTHER" id="PTHR38685:SF1">
    <property type="entry name" value="CELL DIVISION PROTEIN ZIPA"/>
    <property type="match status" value="1"/>
</dbReference>
<comment type="subcellular location">
    <subcellularLocation>
        <location evidence="8">Cell inner membrane</location>
        <topology evidence="8">Single-pass type I membrane protein</topology>
    </subcellularLocation>
    <text evidence="8">Localizes to the Z ring in an FtsZ-dependent manner.</text>
</comment>
<reference evidence="12 13" key="1">
    <citation type="submission" date="2018-08" db="EMBL/GenBank/DDBJ databases">
        <title>Thalassotalea euphylliae genome.</title>
        <authorList>
            <person name="Summers S."/>
            <person name="Rice S.A."/>
            <person name="Freckelton M.L."/>
            <person name="Nedved B.T."/>
            <person name="Hadfield M.G."/>
        </authorList>
    </citation>
    <scope>NUCLEOTIDE SEQUENCE [LARGE SCALE GENOMIC DNA]</scope>
    <source>
        <strain evidence="12 13">H1</strain>
    </source>
</reference>
<dbReference type="InterPro" id="IPR007449">
    <property type="entry name" value="ZipA_FtsZ-bd_C"/>
</dbReference>
<dbReference type="GO" id="GO:0043093">
    <property type="term" value="P:FtsZ-dependent cytokinesis"/>
    <property type="evidence" value="ECO:0007669"/>
    <property type="project" value="UniProtKB-UniRule"/>
</dbReference>
<dbReference type="InterPro" id="IPR036765">
    <property type="entry name" value="ZipA_FtsZ-bd_C_sf"/>
</dbReference>
<evidence type="ECO:0000256" key="8">
    <source>
        <dbReference type="HAMAP-Rule" id="MF_00509"/>
    </source>
</evidence>
<evidence type="ECO:0000256" key="1">
    <source>
        <dbReference type="ARBA" id="ARBA00022475"/>
    </source>
</evidence>
<dbReference type="PANTHER" id="PTHR38685">
    <property type="entry name" value="CELL DIVISION PROTEIN ZIPA"/>
    <property type="match status" value="1"/>
</dbReference>
<feature type="compositionally biased region" description="Polar residues" evidence="10">
    <location>
        <begin position="187"/>
        <end position="204"/>
    </location>
</feature>
<evidence type="ECO:0000256" key="4">
    <source>
        <dbReference type="ARBA" id="ARBA00022692"/>
    </source>
</evidence>
<accession>A0A3E0TWJ5</accession>
<evidence type="ECO:0000313" key="12">
    <source>
        <dbReference type="EMBL" id="REL28839.1"/>
    </source>
</evidence>
<feature type="transmembrane region" description="Helical" evidence="8">
    <location>
        <begin position="6"/>
        <end position="28"/>
    </location>
</feature>
<organism evidence="12 13">
    <name type="scientific">Thalassotalea euphylliae</name>
    <dbReference type="NCBI Taxonomy" id="1655234"/>
    <lineage>
        <taxon>Bacteria</taxon>
        <taxon>Pseudomonadati</taxon>
        <taxon>Pseudomonadota</taxon>
        <taxon>Gammaproteobacteria</taxon>
        <taxon>Alteromonadales</taxon>
        <taxon>Colwelliaceae</taxon>
        <taxon>Thalassotalea</taxon>
    </lineage>
</organism>
<feature type="region of interest" description="Disordered" evidence="10">
    <location>
        <begin position="329"/>
        <end position="352"/>
    </location>
</feature>
<keyword evidence="6 8" id="KW-0472">Membrane</keyword>
<keyword evidence="3 8" id="KW-0132">Cell division</keyword>
<evidence type="ECO:0000256" key="9">
    <source>
        <dbReference type="RuleBase" id="RU003612"/>
    </source>
</evidence>
<dbReference type="HAMAP" id="MF_00509">
    <property type="entry name" value="ZipA"/>
    <property type="match status" value="1"/>
</dbReference>
<keyword evidence="5 8" id="KW-1133">Transmembrane helix</keyword>
<feature type="compositionally biased region" description="Basic and acidic residues" evidence="10">
    <location>
        <begin position="339"/>
        <end position="352"/>
    </location>
</feature>
<protein>
    <recommendedName>
        <fullName evidence="8 9">Cell division protein ZipA</fullName>
    </recommendedName>
</protein>
<dbReference type="SUPFAM" id="SSF64383">
    <property type="entry name" value="Cell-division protein ZipA, C-terminal domain"/>
    <property type="match status" value="1"/>
</dbReference>
<comment type="caution">
    <text evidence="12">The sequence shown here is derived from an EMBL/GenBank/DDBJ whole genome shotgun (WGS) entry which is preliminary data.</text>
</comment>
<name>A0A3E0TWJ5_9GAMM</name>
<dbReference type="GO" id="GO:0005886">
    <property type="term" value="C:plasma membrane"/>
    <property type="evidence" value="ECO:0007669"/>
    <property type="project" value="UniProtKB-SubCell"/>
</dbReference>
<dbReference type="InterPro" id="IPR011919">
    <property type="entry name" value="Cell_div_ZipA"/>
</dbReference>
<feature type="domain" description="ZipA C-terminal FtsZ-binding" evidence="11">
    <location>
        <begin position="210"/>
        <end position="340"/>
    </location>
</feature>
<proteinExistence type="inferred from homology"/>
<dbReference type="GO" id="GO:0032153">
    <property type="term" value="C:cell division site"/>
    <property type="evidence" value="ECO:0007669"/>
    <property type="project" value="UniProtKB-UniRule"/>
</dbReference>
<feature type="compositionally biased region" description="Low complexity" evidence="10">
    <location>
        <begin position="143"/>
        <end position="159"/>
    </location>
</feature>
<dbReference type="Proteomes" id="UP000256478">
    <property type="component" value="Unassembled WGS sequence"/>
</dbReference>
<dbReference type="Pfam" id="PF04354">
    <property type="entry name" value="ZipA_C"/>
    <property type="match status" value="1"/>
</dbReference>
<gene>
    <name evidence="8 12" type="primary">zipA</name>
    <name evidence="12" type="ORF">DXX93_07160</name>
</gene>
<evidence type="ECO:0000256" key="7">
    <source>
        <dbReference type="ARBA" id="ARBA00023306"/>
    </source>
</evidence>
<dbReference type="AlphaFoldDB" id="A0A3E0TWJ5"/>
<feature type="region of interest" description="Disordered" evidence="10">
    <location>
        <begin position="132"/>
        <end position="208"/>
    </location>
</feature>
<evidence type="ECO:0000259" key="11">
    <source>
        <dbReference type="SMART" id="SM00771"/>
    </source>
</evidence>